<dbReference type="SUPFAM" id="SSF55021">
    <property type="entry name" value="ACT-like"/>
    <property type="match status" value="2"/>
</dbReference>
<dbReference type="HOGENOM" id="CLU_136790_2_0_9"/>
<evidence type="ECO:0000259" key="1">
    <source>
        <dbReference type="PROSITE" id="PS51671"/>
    </source>
</evidence>
<dbReference type="STRING" id="515622.bpr_I2256"/>
<accession>E0RY34</accession>
<dbReference type="PANTHER" id="PTHR40099:SF1">
    <property type="entry name" value="ACETOLACTATE SYNTHASE, SMALL SUBUNIT"/>
    <property type="match status" value="1"/>
</dbReference>
<dbReference type="Pfam" id="PF19571">
    <property type="entry name" value="ACT_8"/>
    <property type="match status" value="1"/>
</dbReference>
<name>E0RY34_BUTPB</name>
<dbReference type="AlphaFoldDB" id="E0RY34"/>
<dbReference type="InterPro" id="IPR045739">
    <property type="entry name" value="ACT_dom_pair"/>
</dbReference>
<evidence type="ECO:0000313" key="3">
    <source>
        <dbReference type="Proteomes" id="UP000001299"/>
    </source>
</evidence>
<dbReference type="PROSITE" id="PS51671">
    <property type="entry name" value="ACT"/>
    <property type="match status" value="1"/>
</dbReference>
<evidence type="ECO:0000313" key="2">
    <source>
        <dbReference type="EMBL" id="ADL34989.1"/>
    </source>
</evidence>
<feature type="domain" description="ACT" evidence="1">
    <location>
        <begin position="19"/>
        <end position="93"/>
    </location>
</feature>
<dbReference type="InterPro" id="IPR002912">
    <property type="entry name" value="ACT_dom"/>
</dbReference>
<dbReference type="eggNOG" id="COG4747">
    <property type="taxonomic scope" value="Bacteria"/>
</dbReference>
<dbReference type="Gene3D" id="3.30.2130.10">
    <property type="entry name" value="VC0802-like"/>
    <property type="match status" value="1"/>
</dbReference>
<organism evidence="2 3">
    <name type="scientific">Butyrivibrio proteoclasticus (strain ATCC 51982 / DSM 14932 / B316)</name>
    <name type="common">Clostridium proteoclasticum</name>
    <dbReference type="NCBI Taxonomy" id="515622"/>
    <lineage>
        <taxon>Bacteria</taxon>
        <taxon>Bacillati</taxon>
        <taxon>Bacillota</taxon>
        <taxon>Clostridia</taxon>
        <taxon>Lachnospirales</taxon>
        <taxon>Lachnospiraceae</taxon>
        <taxon>Butyrivibrio</taxon>
    </lineage>
</organism>
<dbReference type="KEGG" id="bpb:bpr_I2256"/>
<dbReference type="EMBL" id="CP001810">
    <property type="protein sequence ID" value="ADL34989.1"/>
    <property type="molecule type" value="Genomic_DNA"/>
</dbReference>
<reference evidence="2 3" key="1">
    <citation type="journal article" date="2010" name="PLoS ONE">
        <title>The glycobiome of the rumen bacterium Butyrivibrio proteoclasticus B316(T) highlights adaptation to a polysaccharide-rich environment.</title>
        <authorList>
            <person name="Kelly W.J."/>
            <person name="Leahy S.C."/>
            <person name="Altermann E."/>
            <person name="Yeoman C.J."/>
            <person name="Dunne J.C."/>
            <person name="Kong Z."/>
            <person name="Pacheco D.M."/>
            <person name="Li D."/>
            <person name="Noel S.J."/>
            <person name="Moon C.D."/>
            <person name="Cookson A.L."/>
            <person name="Attwood G.T."/>
        </authorList>
    </citation>
    <scope>NUCLEOTIDE SEQUENCE [LARGE SCALE GENOMIC DNA]</scope>
    <source>
        <strain evidence="3">ATCC 51982 / DSM 14932 / B316</strain>
    </source>
</reference>
<protein>
    <submittedName>
        <fullName evidence="2">ACT domain-containing protein</fullName>
    </submittedName>
</protein>
<dbReference type="InterPro" id="IPR045865">
    <property type="entry name" value="ACT-like_dom_sf"/>
</dbReference>
<proteinExistence type="predicted"/>
<gene>
    <name evidence="2" type="ordered locus">bpr_I2256</name>
</gene>
<dbReference type="PANTHER" id="PTHR40099">
    <property type="entry name" value="ACETOLACTATE SYNTHASE, SMALL SUBUNIT"/>
    <property type="match status" value="1"/>
</dbReference>
<sequence length="149" mass="16697">MYERIRKNNWFGGNIMLKQVSIYAENKKGCLQTITGLLRENDINILGSVTNDSAEYGIIRMVVSDAAKCMEVLQAAGYMCKTSSVLAVECKDEVGALDNILKTLKDSHINVNYTYLSFNRETGNPIMVMHTEDVNAVENILMNKGYQCD</sequence>
<keyword evidence="3" id="KW-1185">Reference proteome</keyword>
<dbReference type="Proteomes" id="UP000001299">
    <property type="component" value="Chromosome 1"/>
</dbReference>